<dbReference type="EMBL" id="AEWJ01000017">
    <property type="protein sequence ID" value="EGD60621.1"/>
    <property type="molecule type" value="Genomic_DNA"/>
</dbReference>
<evidence type="ECO:0000256" key="8">
    <source>
        <dbReference type="PIRNR" id="PIRNR006256"/>
    </source>
</evidence>
<evidence type="ECO:0000259" key="10">
    <source>
        <dbReference type="PROSITE" id="PS51160"/>
    </source>
</evidence>
<evidence type="ECO:0000256" key="5">
    <source>
        <dbReference type="ARBA" id="ARBA00022771"/>
    </source>
</evidence>
<dbReference type="PIRSF" id="PIRSF006256">
    <property type="entry name" value="CMPcnvr_hdrg_mat"/>
    <property type="match status" value="1"/>
</dbReference>
<dbReference type="GO" id="GO:0016874">
    <property type="term" value="F:ligase activity"/>
    <property type="evidence" value="ECO:0007669"/>
    <property type="project" value="UniProtKB-UniRule"/>
</dbReference>
<name>F1Z464_9SPHN</name>
<dbReference type="Pfam" id="PF01300">
    <property type="entry name" value="Sua5_yciO_yrdC"/>
    <property type="match status" value="1"/>
</dbReference>
<keyword evidence="6" id="KW-0862">Zinc</keyword>
<gene>
    <name evidence="12" type="ORF">Y88_2734</name>
</gene>
<evidence type="ECO:0000256" key="3">
    <source>
        <dbReference type="ARBA" id="ARBA00022598"/>
    </source>
</evidence>
<dbReference type="RefSeq" id="WP_008068221.1">
    <property type="nucleotide sequence ID" value="NZ_AQWK01000017.1"/>
</dbReference>
<dbReference type="Gene3D" id="3.90.870.50">
    <property type="match status" value="1"/>
</dbReference>
<evidence type="ECO:0000256" key="1">
    <source>
        <dbReference type="ARBA" id="ARBA00004711"/>
    </source>
</evidence>
<evidence type="ECO:0000259" key="11">
    <source>
        <dbReference type="PROSITE" id="PS51163"/>
    </source>
</evidence>
<dbReference type="FunCoup" id="F1Z464">
    <property type="interactions" value="33"/>
</dbReference>
<dbReference type="InterPro" id="IPR004421">
    <property type="entry name" value="Carbamoyltransferase_HypF"/>
</dbReference>
<comment type="catalytic activity">
    <reaction evidence="9">
        <text>an acyl phosphate + H2O = a carboxylate + phosphate + H(+)</text>
        <dbReference type="Rhea" id="RHEA:14965"/>
        <dbReference type="ChEBI" id="CHEBI:15377"/>
        <dbReference type="ChEBI" id="CHEBI:15378"/>
        <dbReference type="ChEBI" id="CHEBI:29067"/>
        <dbReference type="ChEBI" id="CHEBI:43474"/>
        <dbReference type="ChEBI" id="CHEBI:59918"/>
        <dbReference type="EC" id="3.6.1.7"/>
    </reaction>
</comment>
<accession>F1Z464</accession>
<comment type="caution">
    <text evidence="12">The sequence shown here is derived from an EMBL/GenBank/DDBJ whole genome shotgun (WGS) entry which is preliminary data.</text>
</comment>
<evidence type="ECO:0000256" key="6">
    <source>
        <dbReference type="ARBA" id="ARBA00022833"/>
    </source>
</evidence>
<dbReference type="PROSITE" id="PS51163">
    <property type="entry name" value="YRDC"/>
    <property type="match status" value="1"/>
</dbReference>
<dbReference type="InterPro" id="IPR051060">
    <property type="entry name" value="Carbamoyltrans_HypF-like"/>
</dbReference>
<feature type="active site" evidence="9">
    <location>
        <position position="25"/>
    </location>
</feature>
<feature type="domain" description="Acylphosphatase-like" evidence="10">
    <location>
        <begin position="10"/>
        <end position="97"/>
    </location>
</feature>
<evidence type="ECO:0000256" key="4">
    <source>
        <dbReference type="ARBA" id="ARBA00022723"/>
    </source>
</evidence>
<dbReference type="HOGENOM" id="CLU_009164_0_0_5"/>
<keyword evidence="3" id="KW-0436">Ligase</keyword>
<evidence type="ECO:0000313" key="13">
    <source>
        <dbReference type="Proteomes" id="UP000004728"/>
    </source>
</evidence>
<dbReference type="NCBIfam" id="TIGR00143">
    <property type="entry name" value="hypF"/>
    <property type="match status" value="1"/>
</dbReference>
<comment type="similarity">
    <text evidence="2 8">Belongs to the carbamoyltransferase HypF family.</text>
</comment>
<dbReference type="Gene3D" id="3.30.110.120">
    <property type="match status" value="1"/>
</dbReference>
<dbReference type="SUPFAM" id="SSF54975">
    <property type="entry name" value="Acylphosphatase/BLUF domain-like"/>
    <property type="match status" value="1"/>
</dbReference>
<dbReference type="InParanoid" id="F1Z464"/>
<dbReference type="InterPro" id="IPR017968">
    <property type="entry name" value="Acylphosphatase_CS"/>
</dbReference>
<dbReference type="Pfam" id="PF22521">
    <property type="entry name" value="HypF_C_2"/>
    <property type="match status" value="1"/>
</dbReference>
<feature type="active site" evidence="9">
    <location>
        <position position="43"/>
    </location>
</feature>
<dbReference type="Gene3D" id="3.30.420.360">
    <property type="match status" value="1"/>
</dbReference>
<dbReference type="InterPro" id="IPR041440">
    <property type="entry name" value="HypF_C"/>
</dbReference>
<dbReference type="Gene3D" id="3.30.420.40">
    <property type="match status" value="1"/>
</dbReference>
<dbReference type="InterPro" id="IPR043129">
    <property type="entry name" value="ATPase_NBD"/>
</dbReference>
<dbReference type="OrthoDB" id="9808093at2"/>
<dbReference type="PROSITE" id="PS51160">
    <property type="entry name" value="ACYLPHOSPHATASE_3"/>
    <property type="match status" value="1"/>
</dbReference>
<dbReference type="AlphaFoldDB" id="F1Z464"/>
<sequence>MTAGSPLPEGRRLRIRGVVQGVGFRPFVWRLARDLDLAGEVSNDGEGVLIVAWGQRAGLDALARRLVEEAPPLARIATVDEAELSEPAPAGPFRIVASRQGAATTVIPPDAATCPACLAEVREPGGRRHGHAFANCTHCGPRLTIARAIPWDRAHTSMADFPMCAACAAEYADPADRRFHAQPIACPDCGPRLWLEDATGARLADEPMAATARLLREGVVVAIKGLGGFHLACDARNAAALATLRRRKHRDAKPFAVMATEAQARALCVVDEAALALLASPAAPIVLLPCRADGGEALPDGLAPGQDHLGLMLPATPLHHLLLDAFGGPLVMTSGNRSEEPQAIDNDEARLRLAGIADAFLMHDRAIVNRLDDSVVALDEGGAPVPIRRARGYAPAPLALPFSDLPPTLAMGGELKATFALIRGGEAIVGPHVGDLEQAAALDDYRAMLGLYREIFAFMPAIVAVDAHAGYLSTQLGEALAAECGARLVRVAHHHAHMASCLADNGVGGGAHLGLLLDGLGLGTDGTLWGGEVLSGDYRGVERVGGFAAVPLIGGAAAMREPWRNLLAHLRHAFGPDWRTRAVPVLAHLPDATRLGLAESMMERGINVPTCSSAGRLFDAVAAALGLHAERISHEGQAAMALEALARPFAAKERPWRTVTGLDWGNLWRALLDDLADGVAPGRIAARFHLTLAQALADVAARVGHAGQRVVLSGGVMQNRVLLAALRRALRERDLVPLSHCRVPANDGGLALGQGIVAALAGA</sequence>
<dbReference type="GO" id="GO:0003998">
    <property type="term" value="F:acylphosphatase activity"/>
    <property type="evidence" value="ECO:0007669"/>
    <property type="project" value="UniProtKB-EC"/>
</dbReference>
<dbReference type="Pfam" id="PF00708">
    <property type="entry name" value="Acylphosphatase"/>
    <property type="match status" value="1"/>
</dbReference>
<evidence type="ECO:0000256" key="2">
    <source>
        <dbReference type="ARBA" id="ARBA00008097"/>
    </source>
</evidence>
<dbReference type="Pfam" id="PF07503">
    <property type="entry name" value="zf-HYPF"/>
    <property type="match status" value="2"/>
</dbReference>
<reference evidence="12 13" key="1">
    <citation type="journal article" date="2012" name="J. Bacteriol.">
        <title>Draft Genome Sequence of Novosphingobium nitrogenifigens Y88T.</title>
        <authorList>
            <person name="Strabala T.J."/>
            <person name="Macdonald L."/>
            <person name="Liu V."/>
            <person name="Smit A.M."/>
        </authorList>
    </citation>
    <scope>NUCLEOTIDE SEQUENCE [LARGE SCALE GENOMIC DNA]</scope>
    <source>
        <strain evidence="12 13">DSM 19370</strain>
    </source>
</reference>
<keyword evidence="5" id="KW-0863">Zinc-finger</keyword>
<dbReference type="Proteomes" id="UP000004728">
    <property type="component" value="Unassembled WGS sequence"/>
</dbReference>
<dbReference type="InterPro" id="IPR017945">
    <property type="entry name" value="DHBP_synth_RibB-like_a/b_dom"/>
</dbReference>
<proteinExistence type="inferred from homology"/>
<dbReference type="Pfam" id="PF17788">
    <property type="entry name" value="HypF_C"/>
    <property type="match status" value="1"/>
</dbReference>
<dbReference type="InterPro" id="IPR006070">
    <property type="entry name" value="Sua5-like_dom"/>
</dbReference>
<feature type="domain" description="YrdC-like" evidence="11">
    <location>
        <begin position="205"/>
        <end position="392"/>
    </location>
</feature>
<dbReference type="GO" id="GO:0051604">
    <property type="term" value="P:protein maturation"/>
    <property type="evidence" value="ECO:0007669"/>
    <property type="project" value="TreeGrafter"/>
</dbReference>
<dbReference type="eggNOG" id="COG0068">
    <property type="taxonomic scope" value="Bacteria"/>
</dbReference>
<comment type="catalytic activity">
    <reaction evidence="7 8">
        <text>C-terminal L-cysteinyl-[HypE protein] + carbamoyl phosphate + ATP + H2O = C-terminal S-carboxamide-L-cysteinyl-[HypE protein] + AMP + phosphate + diphosphate + H(+)</text>
        <dbReference type="Rhea" id="RHEA:55636"/>
        <dbReference type="Rhea" id="RHEA-COMP:14247"/>
        <dbReference type="Rhea" id="RHEA-COMP:14392"/>
        <dbReference type="ChEBI" id="CHEBI:15377"/>
        <dbReference type="ChEBI" id="CHEBI:15378"/>
        <dbReference type="ChEBI" id="CHEBI:30616"/>
        <dbReference type="ChEBI" id="CHEBI:33019"/>
        <dbReference type="ChEBI" id="CHEBI:43474"/>
        <dbReference type="ChEBI" id="CHEBI:58228"/>
        <dbReference type="ChEBI" id="CHEBI:76913"/>
        <dbReference type="ChEBI" id="CHEBI:139126"/>
        <dbReference type="ChEBI" id="CHEBI:456215"/>
    </reaction>
</comment>
<keyword evidence="9" id="KW-0378">Hydrolase</keyword>
<dbReference type="InterPro" id="IPR036046">
    <property type="entry name" value="Acylphosphatase-like_dom_sf"/>
</dbReference>
<dbReference type="GO" id="GO:0003725">
    <property type="term" value="F:double-stranded RNA binding"/>
    <property type="evidence" value="ECO:0007669"/>
    <property type="project" value="InterPro"/>
</dbReference>
<dbReference type="SUPFAM" id="SSF55821">
    <property type="entry name" value="YrdC/RibB"/>
    <property type="match status" value="1"/>
</dbReference>
<protein>
    <recommendedName>
        <fullName evidence="8">Carbamoyltransferase HypF</fullName>
        <ecNumber evidence="8">6.2.-.-</ecNumber>
    </recommendedName>
</protein>
<dbReference type="PANTHER" id="PTHR42959">
    <property type="entry name" value="CARBAMOYLTRANSFERASE"/>
    <property type="match status" value="1"/>
</dbReference>
<dbReference type="GO" id="GO:0008270">
    <property type="term" value="F:zinc ion binding"/>
    <property type="evidence" value="ECO:0007669"/>
    <property type="project" value="UniProtKB-KW"/>
</dbReference>
<evidence type="ECO:0000313" key="12">
    <source>
        <dbReference type="EMBL" id="EGD60621.1"/>
    </source>
</evidence>
<keyword evidence="4" id="KW-0479">Metal-binding</keyword>
<dbReference type="SUPFAM" id="SSF53067">
    <property type="entry name" value="Actin-like ATPase domain"/>
    <property type="match status" value="1"/>
</dbReference>
<evidence type="ECO:0000256" key="7">
    <source>
        <dbReference type="ARBA" id="ARBA00048220"/>
    </source>
</evidence>
<dbReference type="UniPathway" id="UPA00335"/>
<evidence type="ECO:0000256" key="9">
    <source>
        <dbReference type="PROSITE-ProRule" id="PRU00520"/>
    </source>
</evidence>
<keyword evidence="13" id="KW-1185">Reference proteome</keyword>
<dbReference type="GO" id="GO:0016743">
    <property type="term" value="F:carboxyl- or carbamoyltransferase activity"/>
    <property type="evidence" value="ECO:0007669"/>
    <property type="project" value="UniProtKB-UniRule"/>
</dbReference>
<organism evidence="12 13">
    <name type="scientific">Novosphingobium nitrogenifigens DSM 19370</name>
    <dbReference type="NCBI Taxonomy" id="983920"/>
    <lineage>
        <taxon>Bacteria</taxon>
        <taxon>Pseudomonadati</taxon>
        <taxon>Pseudomonadota</taxon>
        <taxon>Alphaproteobacteria</taxon>
        <taxon>Sphingomonadales</taxon>
        <taxon>Sphingomonadaceae</taxon>
        <taxon>Novosphingobium</taxon>
    </lineage>
</organism>
<dbReference type="STRING" id="983920.Y88_2734"/>
<dbReference type="InterPro" id="IPR001792">
    <property type="entry name" value="Acylphosphatase-like_dom"/>
</dbReference>
<dbReference type="PANTHER" id="PTHR42959:SF1">
    <property type="entry name" value="CARBAMOYLTRANSFERASE HYPF"/>
    <property type="match status" value="1"/>
</dbReference>
<dbReference type="InterPro" id="IPR011125">
    <property type="entry name" value="Znf_HypF"/>
</dbReference>
<comment type="function">
    <text evidence="8">Involved in the maturation of [NiFe] hydrogenases. Along with HypE, it catalyzes the synthesis of the CN ligands of the active site iron of [NiFe]-hydrogenases. HypF functions as a carbamoyl transferase using carbamoylphosphate as a substrate and transferring the carboxamido moiety in an ATP-dependent reaction to the thiolate of the C-terminal cysteine of HypE yielding a protein-S-carboxamide.</text>
</comment>
<dbReference type="EC" id="6.2.-.-" evidence="8"/>
<dbReference type="InterPro" id="IPR055128">
    <property type="entry name" value="HypF_C_2"/>
</dbReference>
<dbReference type="PROSITE" id="PS00150">
    <property type="entry name" value="ACYLPHOSPHATASE_1"/>
    <property type="match status" value="1"/>
</dbReference>
<comment type="pathway">
    <text evidence="1 8">Protein modification; [NiFe] hydrogenase maturation.</text>
</comment>